<evidence type="ECO:0000313" key="3">
    <source>
        <dbReference type="Proteomes" id="UP000646548"/>
    </source>
</evidence>
<dbReference type="Proteomes" id="UP000646548">
    <property type="component" value="Unassembled WGS sequence"/>
</dbReference>
<proteinExistence type="predicted"/>
<feature type="compositionally biased region" description="Basic residues" evidence="1">
    <location>
        <begin position="48"/>
        <end position="67"/>
    </location>
</feature>
<evidence type="ECO:0000313" key="2">
    <source>
        <dbReference type="EMBL" id="KAF6728109.1"/>
    </source>
</evidence>
<gene>
    <name evidence="2" type="ORF">FQA47_000604</name>
</gene>
<organism evidence="2 3">
    <name type="scientific">Oryzias melastigma</name>
    <name type="common">Marine medaka</name>
    <dbReference type="NCBI Taxonomy" id="30732"/>
    <lineage>
        <taxon>Eukaryota</taxon>
        <taxon>Metazoa</taxon>
        <taxon>Chordata</taxon>
        <taxon>Craniata</taxon>
        <taxon>Vertebrata</taxon>
        <taxon>Euteleostomi</taxon>
        <taxon>Actinopterygii</taxon>
        <taxon>Neopterygii</taxon>
        <taxon>Teleostei</taxon>
        <taxon>Neoteleostei</taxon>
        <taxon>Acanthomorphata</taxon>
        <taxon>Ovalentaria</taxon>
        <taxon>Atherinomorphae</taxon>
        <taxon>Beloniformes</taxon>
        <taxon>Adrianichthyidae</taxon>
        <taxon>Oryziinae</taxon>
        <taxon>Oryzias</taxon>
    </lineage>
</organism>
<name>A0A834CHP8_ORYME</name>
<dbReference type="AlphaFoldDB" id="A0A834CHP8"/>
<feature type="region of interest" description="Disordered" evidence="1">
    <location>
        <begin position="48"/>
        <end position="86"/>
    </location>
</feature>
<evidence type="ECO:0000256" key="1">
    <source>
        <dbReference type="SAM" id="MobiDB-lite"/>
    </source>
</evidence>
<reference evidence="2" key="1">
    <citation type="journal article" name="BMC Genomics">
        <title>Long-read sequencing and de novo genome assembly of marine medaka (Oryzias melastigma).</title>
        <authorList>
            <person name="Liang P."/>
            <person name="Saqib H.S.A."/>
            <person name="Ni X."/>
            <person name="Shen Y."/>
        </authorList>
    </citation>
    <scope>NUCLEOTIDE SEQUENCE</scope>
    <source>
        <strain evidence="2">Bigg-433</strain>
    </source>
</reference>
<sequence>MVVQKGSWRLEAEAQTHVHIDFRLSSLFSDRDINVDRFLHMLSSHLTHVSRRSNGRRPHSPQRKVRLLRLSPPTPPTDPTPTRRHKASSALMVNPFIHLRDQALSQTSAHIWVMHSKGLLSNPASPEQKGRGHPRSFPVLLLSARPAVHLHPRSVWPSSPVFSSKGESVCGGEGEEGAAFLAIWTLGWITG</sequence>
<protein>
    <submittedName>
        <fullName evidence="2">Uncharacterized protein</fullName>
    </submittedName>
</protein>
<comment type="caution">
    <text evidence="2">The sequence shown here is derived from an EMBL/GenBank/DDBJ whole genome shotgun (WGS) entry which is preliminary data.</text>
</comment>
<accession>A0A834CHP8</accession>
<dbReference type="EMBL" id="WKFB01000293">
    <property type="protein sequence ID" value="KAF6728109.1"/>
    <property type="molecule type" value="Genomic_DNA"/>
</dbReference>